<accession>A0A4C1ZCC7</accession>
<evidence type="ECO:0000313" key="3">
    <source>
        <dbReference type="Proteomes" id="UP000299102"/>
    </source>
</evidence>
<keyword evidence="3" id="KW-1185">Reference proteome</keyword>
<name>A0A4C1ZCC7_EUMVA</name>
<reference evidence="2 3" key="1">
    <citation type="journal article" date="2019" name="Commun. Biol.">
        <title>The bagworm genome reveals a unique fibroin gene that provides high tensile strength.</title>
        <authorList>
            <person name="Kono N."/>
            <person name="Nakamura H."/>
            <person name="Ohtoshi R."/>
            <person name="Tomita M."/>
            <person name="Numata K."/>
            <person name="Arakawa K."/>
        </authorList>
    </citation>
    <scope>NUCLEOTIDE SEQUENCE [LARGE SCALE GENOMIC DNA]</scope>
</reference>
<proteinExistence type="predicted"/>
<comment type="caution">
    <text evidence="2">The sequence shown here is derived from an EMBL/GenBank/DDBJ whole genome shotgun (WGS) entry which is preliminary data.</text>
</comment>
<sequence length="105" mass="11804">MMDAPRSMLLDQFFKNHALHSTSTGKHSSLSRIRGTMRGIQDGTSDSGLDKHLLELDKVHKLQYDYRVVGGYRERGGREAGAQLHQAARAHRGPARAHQAQERSR</sequence>
<evidence type="ECO:0000313" key="2">
    <source>
        <dbReference type="EMBL" id="GBP86226.1"/>
    </source>
</evidence>
<dbReference type="EMBL" id="BGZK01001781">
    <property type="protein sequence ID" value="GBP86226.1"/>
    <property type="molecule type" value="Genomic_DNA"/>
</dbReference>
<protein>
    <submittedName>
        <fullName evidence="2">Uncharacterized protein</fullName>
    </submittedName>
</protein>
<gene>
    <name evidence="2" type="ORF">EVAR_54842_1</name>
</gene>
<organism evidence="2 3">
    <name type="scientific">Eumeta variegata</name>
    <name type="common">Bagworm moth</name>
    <name type="synonym">Eumeta japonica</name>
    <dbReference type="NCBI Taxonomy" id="151549"/>
    <lineage>
        <taxon>Eukaryota</taxon>
        <taxon>Metazoa</taxon>
        <taxon>Ecdysozoa</taxon>
        <taxon>Arthropoda</taxon>
        <taxon>Hexapoda</taxon>
        <taxon>Insecta</taxon>
        <taxon>Pterygota</taxon>
        <taxon>Neoptera</taxon>
        <taxon>Endopterygota</taxon>
        <taxon>Lepidoptera</taxon>
        <taxon>Glossata</taxon>
        <taxon>Ditrysia</taxon>
        <taxon>Tineoidea</taxon>
        <taxon>Psychidae</taxon>
        <taxon>Oiketicinae</taxon>
        <taxon>Eumeta</taxon>
    </lineage>
</organism>
<feature type="region of interest" description="Disordered" evidence="1">
    <location>
        <begin position="77"/>
        <end position="105"/>
    </location>
</feature>
<dbReference type="AlphaFoldDB" id="A0A4C1ZCC7"/>
<evidence type="ECO:0000256" key="1">
    <source>
        <dbReference type="SAM" id="MobiDB-lite"/>
    </source>
</evidence>
<dbReference type="Proteomes" id="UP000299102">
    <property type="component" value="Unassembled WGS sequence"/>
</dbReference>